<feature type="compositionally biased region" description="Basic and acidic residues" evidence="5">
    <location>
        <begin position="58"/>
        <end position="67"/>
    </location>
</feature>
<comment type="subcellular location">
    <subcellularLocation>
        <location evidence="1">Membrane</location>
    </subcellularLocation>
</comment>
<dbReference type="PANTHER" id="PTHR14948">
    <property type="entry name" value="NG5"/>
    <property type="match status" value="1"/>
</dbReference>
<dbReference type="Proteomes" id="UP000234331">
    <property type="component" value="Unassembled WGS sequence"/>
</dbReference>
<gene>
    <name evidence="7" type="ORF">FRACA_440001</name>
</gene>
<dbReference type="InterPro" id="IPR051423">
    <property type="entry name" value="CD225/Dispanin"/>
</dbReference>
<evidence type="ECO:0000256" key="6">
    <source>
        <dbReference type="SAM" id="Phobius"/>
    </source>
</evidence>
<dbReference type="GO" id="GO:0016020">
    <property type="term" value="C:membrane"/>
    <property type="evidence" value="ECO:0007669"/>
    <property type="project" value="UniProtKB-SubCell"/>
</dbReference>
<feature type="transmembrane region" description="Helical" evidence="6">
    <location>
        <begin position="72"/>
        <end position="97"/>
    </location>
</feature>
<keyword evidence="8" id="KW-1185">Reference proteome</keyword>
<organism evidence="7 8">
    <name type="scientific">Frankia canadensis</name>
    <dbReference type="NCBI Taxonomy" id="1836972"/>
    <lineage>
        <taxon>Bacteria</taxon>
        <taxon>Bacillati</taxon>
        <taxon>Actinomycetota</taxon>
        <taxon>Actinomycetes</taxon>
        <taxon>Frankiales</taxon>
        <taxon>Frankiaceae</taxon>
        <taxon>Frankia</taxon>
    </lineage>
</organism>
<dbReference type="Pfam" id="PF04505">
    <property type="entry name" value="CD225"/>
    <property type="match status" value="1"/>
</dbReference>
<reference evidence="7 8" key="1">
    <citation type="submission" date="2017-06" db="EMBL/GenBank/DDBJ databases">
        <authorList>
            <person name="Kim H.J."/>
            <person name="Triplett B.A."/>
        </authorList>
    </citation>
    <scope>NUCLEOTIDE SEQUENCE [LARGE SCALE GENOMIC DNA]</scope>
    <source>
        <strain evidence="7">FRACA_ARgP5</strain>
    </source>
</reference>
<evidence type="ECO:0000256" key="1">
    <source>
        <dbReference type="ARBA" id="ARBA00004370"/>
    </source>
</evidence>
<keyword evidence="4 6" id="KW-0472">Membrane</keyword>
<sequence>MPRPAATVPARGAAGPVACFSASGNHFATGYPRPVRQPQPAATVDQGRSVSAGQPDGRAPRRDDRQRVRDHLGLSIVATILCAPVGALGLLHALRAADHLARGDVPGARRVARRGRAWSLAATAAGMLLLAALAATGGGHRG</sequence>
<feature type="region of interest" description="Disordered" evidence="5">
    <location>
        <begin position="28"/>
        <end position="67"/>
    </location>
</feature>
<dbReference type="PANTHER" id="PTHR14948:SF25">
    <property type="entry name" value="DUF4190 DOMAIN-CONTAINING PROTEIN"/>
    <property type="match status" value="1"/>
</dbReference>
<keyword evidence="3 6" id="KW-1133">Transmembrane helix</keyword>
<evidence type="ECO:0000313" key="7">
    <source>
        <dbReference type="EMBL" id="SNQ50304.1"/>
    </source>
</evidence>
<dbReference type="AlphaFoldDB" id="A0A2I2KXB8"/>
<evidence type="ECO:0000256" key="5">
    <source>
        <dbReference type="SAM" id="MobiDB-lite"/>
    </source>
</evidence>
<proteinExistence type="predicted"/>
<evidence type="ECO:0000256" key="3">
    <source>
        <dbReference type="ARBA" id="ARBA00022989"/>
    </source>
</evidence>
<dbReference type="InterPro" id="IPR007593">
    <property type="entry name" value="CD225/Dispanin_fam"/>
</dbReference>
<keyword evidence="2 6" id="KW-0812">Transmembrane</keyword>
<accession>A0A2I2KXB8</accession>
<evidence type="ECO:0000256" key="4">
    <source>
        <dbReference type="ARBA" id="ARBA00023136"/>
    </source>
</evidence>
<protein>
    <submittedName>
        <fullName evidence="7">DnaJ-like protein</fullName>
    </submittedName>
</protein>
<evidence type="ECO:0000313" key="8">
    <source>
        <dbReference type="Proteomes" id="UP000234331"/>
    </source>
</evidence>
<feature type="transmembrane region" description="Helical" evidence="6">
    <location>
        <begin position="117"/>
        <end position="136"/>
    </location>
</feature>
<name>A0A2I2KXB8_9ACTN</name>
<evidence type="ECO:0000256" key="2">
    <source>
        <dbReference type="ARBA" id="ARBA00022692"/>
    </source>
</evidence>
<dbReference type="EMBL" id="FZMO01000379">
    <property type="protein sequence ID" value="SNQ50304.1"/>
    <property type="molecule type" value="Genomic_DNA"/>
</dbReference>